<dbReference type="PANTHER" id="PTHR47331">
    <property type="entry name" value="PHD-TYPE DOMAIN-CONTAINING PROTEIN"/>
    <property type="match status" value="1"/>
</dbReference>
<reference evidence="1" key="1">
    <citation type="submission" date="2015-11" db="EMBL/GenBank/DDBJ databases">
        <title>De novo transcriptome assembly of four potential Pierce s Disease insect vectors from Arizona vineyards.</title>
        <authorList>
            <person name="Tassone E.E."/>
        </authorList>
    </citation>
    <scope>NUCLEOTIDE SEQUENCE</scope>
</reference>
<accession>A0A1B6HAV7</accession>
<evidence type="ECO:0008006" key="2">
    <source>
        <dbReference type="Google" id="ProtNLM"/>
    </source>
</evidence>
<organism evidence="1">
    <name type="scientific">Homalodisca liturata</name>
    <dbReference type="NCBI Taxonomy" id="320908"/>
    <lineage>
        <taxon>Eukaryota</taxon>
        <taxon>Metazoa</taxon>
        <taxon>Ecdysozoa</taxon>
        <taxon>Arthropoda</taxon>
        <taxon>Hexapoda</taxon>
        <taxon>Insecta</taxon>
        <taxon>Pterygota</taxon>
        <taxon>Neoptera</taxon>
        <taxon>Paraneoptera</taxon>
        <taxon>Hemiptera</taxon>
        <taxon>Auchenorrhyncha</taxon>
        <taxon>Membracoidea</taxon>
        <taxon>Cicadellidae</taxon>
        <taxon>Cicadellinae</taxon>
        <taxon>Proconiini</taxon>
        <taxon>Homalodisca</taxon>
    </lineage>
</organism>
<dbReference type="PANTHER" id="PTHR47331:SF1">
    <property type="entry name" value="GAG-LIKE PROTEIN"/>
    <property type="match status" value="1"/>
</dbReference>
<dbReference type="InterPro" id="IPR005312">
    <property type="entry name" value="DUF1759"/>
</dbReference>
<protein>
    <recommendedName>
        <fullName evidence="2">CCHC-type domain-containing protein</fullName>
    </recommendedName>
</protein>
<dbReference type="EMBL" id="GECU01035871">
    <property type="protein sequence ID" value="JAS71835.1"/>
    <property type="molecule type" value="Transcribed_RNA"/>
</dbReference>
<dbReference type="AlphaFoldDB" id="A0A1B6HAV7"/>
<name>A0A1B6HAV7_9HEMI</name>
<gene>
    <name evidence="1" type="ORF">g.56825</name>
</gene>
<evidence type="ECO:0000313" key="1">
    <source>
        <dbReference type="EMBL" id="JAS71835.1"/>
    </source>
</evidence>
<sequence>MAPKEFKYETYRKSTDLIKSRFASLNETVTKITTSAPPLTPVQIRQLNTVFAELKKKRADFELNLQRVIEGDSEAADQDTLSKDQDEVNDLYVAISSLIEVHLVTEPTTPVSSSHSDHPALFPTTVTGVKLPKLNLQTFDGSPMKWISFINLFDTTVHRSASLSNVAKFQYLLSILEGEPLNLVKSLNLTPANYLVAYQLLRDRYHNIRRLTTLHLNYILDMPAVASNNAKQLRAFITTFYEHSESLKALDCDIASDNPLLSAHLLRKLDSKTVQKLEQYRESQREPGAAPHSLPKVTEIITFLNLECSQIEDASLHTHSETKILSTSSRPRVEKRVQFASPKQMNLLATDAKINSNYEALCFCCRKSGHKIYQCPLFKDKSPNERYNLVKGNQRCISCLGNHPIKECRSKNTCSTCHRKHHSLLHFNNSADRPSSSATAPTPTPPLAVNTTLTCAARSTSLTETSTVLLCTALVKLTAHNGQSYIFRALLDSGDR</sequence>
<feature type="non-terminal residue" evidence="1">
    <location>
        <position position="496"/>
    </location>
</feature>
<proteinExistence type="predicted"/>
<dbReference type="Pfam" id="PF03564">
    <property type="entry name" value="DUF1759"/>
    <property type="match status" value="1"/>
</dbReference>